<dbReference type="PRINTS" id="PR00039">
    <property type="entry name" value="HTHLYSR"/>
</dbReference>
<dbReference type="SUPFAM" id="SSF53850">
    <property type="entry name" value="Periplasmic binding protein-like II"/>
    <property type="match status" value="1"/>
</dbReference>
<dbReference type="InterPro" id="IPR050950">
    <property type="entry name" value="HTH-type_LysR_regulators"/>
</dbReference>
<keyword evidence="7" id="KW-1185">Reference proteome</keyword>
<evidence type="ECO:0000256" key="3">
    <source>
        <dbReference type="ARBA" id="ARBA00023125"/>
    </source>
</evidence>
<comment type="similarity">
    <text evidence="1">Belongs to the LysR transcriptional regulatory family.</text>
</comment>
<keyword evidence="3" id="KW-0238">DNA-binding</keyword>
<organism evidence="6 7">
    <name type="scientific">Psychromarinibacter sediminicola</name>
    <dbReference type="NCBI Taxonomy" id="3033385"/>
    <lineage>
        <taxon>Bacteria</taxon>
        <taxon>Pseudomonadati</taxon>
        <taxon>Pseudomonadota</taxon>
        <taxon>Alphaproteobacteria</taxon>
        <taxon>Rhodobacterales</taxon>
        <taxon>Paracoccaceae</taxon>
        <taxon>Psychromarinibacter</taxon>
    </lineage>
</organism>
<gene>
    <name evidence="6" type="ORF">P1J78_08825</name>
</gene>
<dbReference type="RefSeq" id="WP_275566973.1">
    <property type="nucleotide sequence ID" value="NZ_JARGYC010000018.1"/>
</dbReference>
<accession>A0AAE3T833</accession>
<comment type="caution">
    <text evidence="6">The sequence shown here is derived from an EMBL/GenBank/DDBJ whole genome shotgun (WGS) entry which is preliminary data.</text>
</comment>
<evidence type="ECO:0000313" key="6">
    <source>
        <dbReference type="EMBL" id="MDF0600832.1"/>
    </source>
</evidence>
<dbReference type="PANTHER" id="PTHR30419:SF8">
    <property type="entry name" value="NITROGEN ASSIMILATION TRANSCRIPTIONAL ACTIVATOR-RELATED"/>
    <property type="match status" value="1"/>
</dbReference>
<dbReference type="Gene3D" id="1.10.10.10">
    <property type="entry name" value="Winged helix-like DNA-binding domain superfamily/Winged helix DNA-binding domain"/>
    <property type="match status" value="1"/>
</dbReference>
<feature type="domain" description="HTH lysR-type" evidence="5">
    <location>
        <begin position="6"/>
        <end position="63"/>
    </location>
</feature>
<dbReference type="Pfam" id="PF03466">
    <property type="entry name" value="LysR_substrate"/>
    <property type="match status" value="1"/>
</dbReference>
<dbReference type="Proteomes" id="UP001220964">
    <property type="component" value="Unassembled WGS sequence"/>
</dbReference>
<dbReference type="InterPro" id="IPR036388">
    <property type="entry name" value="WH-like_DNA-bd_sf"/>
</dbReference>
<dbReference type="AlphaFoldDB" id="A0AAE3T833"/>
<dbReference type="GO" id="GO:0003700">
    <property type="term" value="F:DNA-binding transcription factor activity"/>
    <property type="evidence" value="ECO:0007669"/>
    <property type="project" value="InterPro"/>
</dbReference>
<name>A0AAE3T833_9RHOB</name>
<keyword evidence="4" id="KW-0804">Transcription</keyword>
<reference evidence="6" key="1">
    <citation type="submission" date="2023-03" db="EMBL/GenBank/DDBJ databases">
        <title>Multiphase analysis and comparison of six strains from genera Psychromarinibacter, Lutimaribacter, and Maritimibacter, including a novel species: Psychromarinibacter sediminicola sp. nov.</title>
        <authorList>
            <person name="Wang Y.-H."/>
            <person name="Ye M.-Q."/>
            <person name="Du Z.-J."/>
        </authorList>
    </citation>
    <scope>NUCLEOTIDE SEQUENCE</scope>
    <source>
        <strain evidence="6">C21-152</strain>
    </source>
</reference>
<dbReference type="GO" id="GO:0005829">
    <property type="term" value="C:cytosol"/>
    <property type="evidence" value="ECO:0007669"/>
    <property type="project" value="TreeGrafter"/>
</dbReference>
<dbReference type="PANTHER" id="PTHR30419">
    <property type="entry name" value="HTH-TYPE TRANSCRIPTIONAL REGULATOR YBHD"/>
    <property type="match status" value="1"/>
</dbReference>
<evidence type="ECO:0000256" key="1">
    <source>
        <dbReference type="ARBA" id="ARBA00009437"/>
    </source>
</evidence>
<dbReference type="GO" id="GO:0003677">
    <property type="term" value="F:DNA binding"/>
    <property type="evidence" value="ECO:0007669"/>
    <property type="project" value="UniProtKB-KW"/>
</dbReference>
<dbReference type="Gene3D" id="3.40.190.290">
    <property type="match status" value="1"/>
</dbReference>
<evidence type="ECO:0000256" key="4">
    <source>
        <dbReference type="ARBA" id="ARBA00023163"/>
    </source>
</evidence>
<protein>
    <submittedName>
        <fullName evidence="6">LysR substrate-binding domain-containing protein</fullName>
    </submittedName>
</protein>
<dbReference type="InterPro" id="IPR000847">
    <property type="entry name" value="LysR_HTH_N"/>
</dbReference>
<dbReference type="EMBL" id="JARGYC010000018">
    <property type="protein sequence ID" value="MDF0600832.1"/>
    <property type="molecule type" value="Genomic_DNA"/>
</dbReference>
<evidence type="ECO:0000313" key="7">
    <source>
        <dbReference type="Proteomes" id="UP001220964"/>
    </source>
</evidence>
<evidence type="ECO:0000256" key="2">
    <source>
        <dbReference type="ARBA" id="ARBA00023015"/>
    </source>
</evidence>
<evidence type="ECO:0000259" key="5">
    <source>
        <dbReference type="PROSITE" id="PS50931"/>
    </source>
</evidence>
<dbReference type="InterPro" id="IPR005119">
    <property type="entry name" value="LysR_subst-bd"/>
</dbReference>
<dbReference type="InterPro" id="IPR036390">
    <property type="entry name" value="WH_DNA-bd_sf"/>
</dbReference>
<dbReference type="Pfam" id="PF00126">
    <property type="entry name" value="HTH_1"/>
    <property type="match status" value="1"/>
</dbReference>
<sequence>MSSSRIRMRHLRCFLAVARLGSATRAADALGTVQPSVSRSLREFEEEMGATLFERTATGLELNEAGRTLFSYVSAGLGQVDRGIDTMRGQLRAEKVVVFAMPNVVRVVMPGAVRRFKALYPEIDVELDTVASGRSADRLRDGMIDFAFGRLQSPERMAGLNFEHLYSEPLAFFVRAGHPLIGTPDIDISDIDRYSVVIPSTNTIIRDEIDRFVIGQGISRFSNLIETVSFEFARNYLQTTDAIVCLPLGGFRREMELGRVAALDFGAPQLMGAVGITSLADQQLSAPAQLMVQTIRDEVKALGLS</sequence>
<dbReference type="PROSITE" id="PS50931">
    <property type="entry name" value="HTH_LYSR"/>
    <property type="match status" value="1"/>
</dbReference>
<dbReference type="SUPFAM" id="SSF46785">
    <property type="entry name" value="Winged helix' DNA-binding domain"/>
    <property type="match status" value="1"/>
</dbReference>
<proteinExistence type="inferred from homology"/>
<keyword evidence="2" id="KW-0805">Transcription regulation</keyword>